<name>A0A2A9DSK9_9MICO</name>
<dbReference type="InterPro" id="IPR001647">
    <property type="entry name" value="HTH_TetR"/>
</dbReference>
<keyword evidence="1" id="KW-0805">Transcription regulation</keyword>
<dbReference type="GO" id="GO:0003700">
    <property type="term" value="F:DNA-binding transcription factor activity"/>
    <property type="evidence" value="ECO:0007669"/>
    <property type="project" value="TreeGrafter"/>
</dbReference>
<dbReference type="Pfam" id="PF00440">
    <property type="entry name" value="TetR_N"/>
    <property type="match status" value="1"/>
</dbReference>
<dbReference type="GO" id="GO:0000976">
    <property type="term" value="F:transcription cis-regulatory region binding"/>
    <property type="evidence" value="ECO:0007669"/>
    <property type="project" value="TreeGrafter"/>
</dbReference>
<feature type="domain" description="HTH tetR-type" evidence="5">
    <location>
        <begin position="21"/>
        <end position="81"/>
    </location>
</feature>
<dbReference type="SUPFAM" id="SSF46689">
    <property type="entry name" value="Homeodomain-like"/>
    <property type="match status" value="1"/>
</dbReference>
<evidence type="ECO:0000256" key="2">
    <source>
        <dbReference type="ARBA" id="ARBA00023125"/>
    </source>
</evidence>
<dbReference type="InterPro" id="IPR050109">
    <property type="entry name" value="HTH-type_TetR-like_transc_reg"/>
</dbReference>
<sequence length="211" mass="22955">MAHPSRATREYRSAVREQRAAQTRAAILDAARQLFRSGGFAATTVNAIAERAGVSAPTVYATFGSKASVARAIVEQIEESSRAAHWRNRIAHESDPHVILHAFAQWTAEFFSASIPELTLASELTAEASTMVAEGNARRRDALTALVGRLADHAALRPGLSQREAVDRVWMLTGIEMYVNAVQGCGWPIAHYVSWLSETLAQQILDRGATS</sequence>
<protein>
    <submittedName>
        <fullName evidence="6">TetR family transcriptional regulator</fullName>
    </submittedName>
</protein>
<dbReference type="Gene3D" id="1.10.357.10">
    <property type="entry name" value="Tetracycline Repressor, domain 2"/>
    <property type="match status" value="1"/>
</dbReference>
<reference evidence="6 7" key="1">
    <citation type="submission" date="2017-10" db="EMBL/GenBank/DDBJ databases">
        <title>Sequencing the genomes of 1000 actinobacteria strains.</title>
        <authorList>
            <person name="Klenk H.-P."/>
        </authorList>
    </citation>
    <scope>NUCLEOTIDE SEQUENCE [LARGE SCALE GENOMIC DNA]</scope>
    <source>
        <strain evidence="6 7">DSM 21798</strain>
    </source>
</reference>
<gene>
    <name evidence="6" type="ORF">ATJ78_0581</name>
</gene>
<dbReference type="PRINTS" id="PR00455">
    <property type="entry name" value="HTHTETR"/>
</dbReference>
<dbReference type="PANTHER" id="PTHR30055">
    <property type="entry name" value="HTH-TYPE TRANSCRIPTIONAL REGULATOR RUTR"/>
    <property type="match status" value="1"/>
</dbReference>
<proteinExistence type="predicted"/>
<comment type="caution">
    <text evidence="6">The sequence shown here is derived from an EMBL/GenBank/DDBJ whole genome shotgun (WGS) entry which is preliminary data.</text>
</comment>
<dbReference type="RefSeq" id="WP_098406218.1">
    <property type="nucleotide sequence ID" value="NZ_PDJE01000001.1"/>
</dbReference>
<feature type="DNA-binding region" description="H-T-H motif" evidence="4">
    <location>
        <begin position="44"/>
        <end position="63"/>
    </location>
</feature>
<evidence type="ECO:0000313" key="6">
    <source>
        <dbReference type="EMBL" id="PFG29668.1"/>
    </source>
</evidence>
<keyword evidence="3" id="KW-0804">Transcription</keyword>
<evidence type="ECO:0000313" key="7">
    <source>
        <dbReference type="Proteomes" id="UP000221369"/>
    </source>
</evidence>
<evidence type="ECO:0000256" key="4">
    <source>
        <dbReference type="PROSITE-ProRule" id="PRU00335"/>
    </source>
</evidence>
<dbReference type="EMBL" id="PDJE01000001">
    <property type="protein sequence ID" value="PFG29668.1"/>
    <property type="molecule type" value="Genomic_DNA"/>
</dbReference>
<dbReference type="InterPro" id="IPR009057">
    <property type="entry name" value="Homeodomain-like_sf"/>
</dbReference>
<organism evidence="6 7">
    <name type="scientific">Paramicrobacterium agarici</name>
    <dbReference type="NCBI Taxonomy" id="630514"/>
    <lineage>
        <taxon>Bacteria</taxon>
        <taxon>Bacillati</taxon>
        <taxon>Actinomycetota</taxon>
        <taxon>Actinomycetes</taxon>
        <taxon>Micrococcales</taxon>
        <taxon>Microbacteriaceae</taxon>
        <taxon>Paramicrobacterium</taxon>
    </lineage>
</organism>
<dbReference type="PROSITE" id="PS50977">
    <property type="entry name" value="HTH_TETR_2"/>
    <property type="match status" value="1"/>
</dbReference>
<accession>A0A2A9DSK9</accession>
<dbReference type="PANTHER" id="PTHR30055:SF234">
    <property type="entry name" value="HTH-TYPE TRANSCRIPTIONAL REGULATOR BETI"/>
    <property type="match status" value="1"/>
</dbReference>
<dbReference type="OrthoDB" id="3825402at2"/>
<evidence type="ECO:0000256" key="3">
    <source>
        <dbReference type="ARBA" id="ARBA00023163"/>
    </source>
</evidence>
<dbReference type="Proteomes" id="UP000221369">
    <property type="component" value="Unassembled WGS sequence"/>
</dbReference>
<evidence type="ECO:0000256" key="1">
    <source>
        <dbReference type="ARBA" id="ARBA00023015"/>
    </source>
</evidence>
<dbReference type="AlphaFoldDB" id="A0A2A9DSK9"/>
<keyword evidence="7" id="KW-1185">Reference proteome</keyword>
<evidence type="ECO:0000259" key="5">
    <source>
        <dbReference type="PROSITE" id="PS50977"/>
    </source>
</evidence>
<keyword evidence="2 4" id="KW-0238">DNA-binding</keyword>